<dbReference type="InterPro" id="IPR042203">
    <property type="entry name" value="Leu/Phe-tRNA_Trfase_C"/>
</dbReference>
<dbReference type="GO" id="GO:0005737">
    <property type="term" value="C:cytoplasm"/>
    <property type="evidence" value="ECO:0007669"/>
    <property type="project" value="UniProtKB-SubCell"/>
</dbReference>
<keyword evidence="3 4" id="KW-0012">Acyltransferase</keyword>
<dbReference type="FunFam" id="3.40.630.70:FF:000001">
    <property type="entry name" value="Leucyl/phenylalanyl-tRNA--protein transferase"/>
    <property type="match status" value="1"/>
</dbReference>
<dbReference type="RefSeq" id="WP_012566144.1">
    <property type="nucleotide sequence ID" value="NC_011420.2"/>
</dbReference>
<dbReference type="Gene3D" id="3.30.70.3550">
    <property type="entry name" value="Leucyl/phenylalanyl-tRNA-protein transferase, N-terminal domain"/>
    <property type="match status" value="1"/>
</dbReference>
<accession>B6ISB8</accession>
<dbReference type="GO" id="GO:0030163">
    <property type="term" value="P:protein catabolic process"/>
    <property type="evidence" value="ECO:0007669"/>
    <property type="project" value="UniProtKB-UniRule"/>
</dbReference>
<evidence type="ECO:0000256" key="4">
    <source>
        <dbReference type="HAMAP-Rule" id="MF_00688"/>
    </source>
</evidence>
<dbReference type="KEGG" id="rce:RC1_0926"/>
<dbReference type="Proteomes" id="UP000001591">
    <property type="component" value="Chromosome"/>
</dbReference>
<gene>
    <name evidence="4 5" type="primary">aat</name>
    <name evidence="5" type="ordered locus">RC1_0926</name>
</gene>
<keyword evidence="2 4" id="KW-0808">Transferase</keyword>
<evidence type="ECO:0000256" key="1">
    <source>
        <dbReference type="ARBA" id="ARBA00022490"/>
    </source>
</evidence>
<sequence length="216" mass="23843">MMLTPDLLLRAYAAGIFPMAESAASDELMWFDPPMRGIMPLDGFHVPRRLRRTIRQQPFTVRCDSAFRGVMEACAESGPGRPQTWINGDILDAYCRLHALGFAHSVECWAGDRLVGGLYGVALGAAFFGESMFSRATDASKVALVHLVARLRAGGYTLLDTQFVTEHLAQFGSVEIPRARYKALLTEALRRPARFQSEEDEGVLVSAFLQSITQTS</sequence>
<evidence type="ECO:0000313" key="6">
    <source>
        <dbReference type="Proteomes" id="UP000001591"/>
    </source>
</evidence>
<reference evidence="5 6" key="1">
    <citation type="journal article" date="2010" name="BMC Genomics">
        <title>Metabolic flexibility revealed in the genome of the cyst-forming alpha-1 proteobacterium Rhodospirillum centenum.</title>
        <authorList>
            <person name="Lu Y.K."/>
            <person name="Marden J."/>
            <person name="Han M."/>
            <person name="Swingley W.D."/>
            <person name="Mastrian S.D."/>
            <person name="Chowdhury S.R."/>
            <person name="Hao J."/>
            <person name="Helmy T."/>
            <person name="Kim S."/>
            <person name="Kurdoglu A.A."/>
            <person name="Matthies H.J."/>
            <person name="Rollo D."/>
            <person name="Stothard P."/>
            <person name="Blankenship R.E."/>
            <person name="Bauer C.E."/>
            <person name="Touchman J.W."/>
        </authorList>
    </citation>
    <scope>NUCLEOTIDE SEQUENCE [LARGE SCALE GENOMIC DNA]</scope>
    <source>
        <strain evidence="6">ATCC 51521 / SW</strain>
    </source>
</reference>
<proteinExistence type="inferred from homology"/>
<evidence type="ECO:0000256" key="2">
    <source>
        <dbReference type="ARBA" id="ARBA00022679"/>
    </source>
</evidence>
<dbReference type="Gene3D" id="3.40.630.70">
    <property type="entry name" value="Leucyl/phenylalanyl-tRNA-protein transferase, C-terminal domain"/>
    <property type="match status" value="1"/>
</dbReference>
<dbReference type="SUPFAM" id="SSF55729">
    <property type="entry name" value="Acyl-CoA N-acyltransferases (Nat)"/>
    <property type="match status" value="1"/>
</dbReference>
<dbReference type="HOGENOM" id="CLU_075045_1_1_5"/>
<evidence type="ECO:0000313" key="5">
    <source>
        <dbReference type="EMBL" id="ACI98354.1"/>
    </source>
</evidence>
<dbReference type="AlphaFoldDB" id="B6ISB8"/>
<dbReference type="EC" id="2.3.2.6" evidence="4"/>
<dbReference type="EMBL" id="CP000613">
    <property type="protein sequence ID" value="ACI98354.1"/>
    <property type="molecule type" value="Genomic_DNA"/>
</dbReference>
<dbReference type="STRING" id="414684.RC1_0926"/>
<comment type="function">
    <text evidence="4">Functions in the N-end rule pathway of protein degradation where it conjugates Leu, Phe and, less efficiently, Met from aminoacyl-tRNAs to the N-termini of proteins containing an N-terminal arginine or lysine.</text>
</comment>
<comment type="catalytic activity">
    <reaction evidence="4">
        <text>N-terminal L-lysyl-[protein] + L-leucyl-tRNA(Leu) = N-terminal L-leucyl-L-lysyl-[protein] + tRNA(Leu) + H(+)</text>
        <dbReference type="Rhea" id="RHEA:12340"/>
        <dbReference type="Rhea" id="RHEA-COMP:9613"/>
        <dbReference type="Rhea" id="RHEA-COMP:9622"/>
        <dbReference type="Rhea" id="RHEA-COMP:12670"/>
        <dbReference type="Rhea" id="RHEA-COMP:12671"/>
        <dbReference type="ChEBI" id="CHEBI:15378"/>
        <dbReference type="ChEBI" id="CHEBI:65249"/>
        <dbReference type="ChEBI" id="CHEBI:78442"/>
        <dbReference type="ChEBI" id="CHEBI:78494"/>
        <dbReference type="ChEBI" id="CHEBI:133043"/>
        <dbReference type="EC" id="2.3.2.6"/>
    </reaction>
</comment>
<keyword evidence="6" id="KW-1185">Reference proteome</keyword>
<keyword evidence="1 4" id="KW-0963">Cytoplasm</keyword>
<dbReference type="HAMAP" id="MF_00688">
    <property type="entry name" value="Leu_Phe_trans"/>
    <property type="match status" value="1"/>
</dbReference>
<dbReference type="PANTHER" id="PTHR30098">
    <property type="entry name" value="LEUCYL/PHENYLALANYL-TRNA--PROTEIN TRANSFERASE"/>
    <property type="match status" value="1"/>
</dbReference>
<comment type="subcellular location">
    <subcellularLocation>
        <location evidence="4">Cytoplasm</location>
    </subcellularLocation>
</comment>
<dbReference type="GO" id="GO:0008914">
    <property type="term" value="F:leucyl-tRNA--protein transferase activity"/>
    <property type="evidence" value="ECO:0007669"/>
    <property type="project" value="UniProtKB-UniRule"/>
</dbReference>
<comment type="catalytic activity">
    <reaction evidence="4">
        <text>N-terminal L-arginyl-[protein] + L-leucyl-tRNA(Leu) = N-terminal L-leucyl-L-arginyl-[protein] + tRNA(Leu) + H(+)</text>
        <dbReference type="Rhea" id="RHEA:50416"/>
        <dbReference type="Rhea" id="RHEA-COMP:9613"/>
        <dbReference type="Rhea" id="RHEA-COMP:9622"/>
        <dbReference type="Rhea" id="RHEA-COMP:12672"/>
        <dbReference type="Rhea" id="RHEA-COMP:12673"/>
        <dbReference type="ChEBI" id="CHEBI:15378"/>
        <dbReference type="ChEBI" id="CHEBI:64719"/>
        <dbReference type="ChEBI" id="CHEBI:78442"/>
        <dbReference type="ChEBI" id="CHEBI:78494"/>
        <dbReference type="ChEBI" id="CHEBI:133044"/>
        <dbReference type="EC" id="2.3.2.6"/>
    </reaction>
</comment>
<protein>
    <recommendedName>
        <fullName evidence="4">Leucyl/phenylalanyl-tRNA--protein transferase</fullName>
        <ecNumber evidence="4">2.3.2.6</ecNumber>
    </recommendedName>
    <alternativeName>
        <fullName evidence="4">L/F-transferase</fullName>
    </alternativeName>
    <alternativeName>
        <fullName evidence="4">Leucyltransferase</fullName>
    </alternativeName>
    <alternativeName>
        <fullName evidence="4">Phenyalanyltransferase</fullName>
    </alternativeName>
</protein>
<dbReference type="PANTHER" id="PTHR30098:SF2">
    <property type="entry name" value="LEUCYL_PHENYLALANYL-TRNA--PROTEIN TRANSFERASE"/>
    <property type="match status" value="1"/>
</dbReference>
<dbReference type="OrthoDB" id="9790282at2"/>
<dbReference type="NCBIfam" id="TIGR00667">
    <property type="entry name" value="aat"/>
    <property type="match status" value="1"/>
</dbReference>
<dbReference type="Pfam" id="PF03588">
    <property type="entry name" value="Leu_Phe_trans"/>
    <property type="match status" value="1"/>
</dbReference>
<dbReference type="InterPro" id="IPR004616">
    <property type="entry name" value="Leu/Phe-tRNA_Trfase"/>
</dbReference>
<dbReference type="eggNOG" id="COG2360">
    <property type="taxonomic scope" value="Bacteria"/>
</dbReference>
<dbReference type="InterPro" id="IPR016181">
    <property type="entry name" value="Acyl_CoA_acyltransferase"/>
</dbReference>
<evidence type="ECO:0000256" key="3">
    <source>
        <dbReference type="ARBA" id="ARBA00023315"/>
    </source>
</evidence>
<organism evidence="5 6">
    <name type="scientific">Rhodospirillum centenum (strain ATCC 51521 / SW)</name>
    <dbReference type="NCBI Taxonomy" id="414684"/>
    <lineage>
        <taxon>Bacteria</taxon>
        <taxon>Pseudomonadati</taxon>
        <taxon>Pseudomonadota</taxon>
        <taxon>Alphaproteobacteria</taxon>
        <taxon>Rhodospirillales</taxon>
        <taxon>Rhodospirillaceae</taxon>
        <taxon>Rhodospirillum</taxon>
    </lineage>
</organism>
<comment type="similarity">
    <text evidence="4">Belongs to the L/F-transferase family.</text>
</comment>
<comment type="catalytic activity">
    <reaction evidence="4">
        <text>L-phenylalanyl-tRNA(Phe) + an N-terminal L-alpha-aminoacyl-[protein] = an N-terminal L-phenylalanyl-L-alpha-aminoacyl-[protein] + tRNA(Phe)</text>
        <dbReference type="Rhea" id="RHEA:43632"/>
        <dbReference type="Rhea" id="RHEA-COMP:9668"/>
        <dbReference type="Rhea" id="RHEA-COMP:9699"/>
        <dbReference type="Rhea" id="RHEA-COMP:10636"/>
        <dbReference type="Rhea" id="RHEA-COMP:10637"/>
        <dbReference type="ChEBI" id="CHEBI:78442"/>
        <dbReference type="ChEBI" id="CHEBI:78531"/>
        <dbReference type="ChEBI" id="CHEBI:78597"/>
        <dbReference type="ChEBI" id="CHEBI:83561"/>
        <dbReference type="EC" id="2.3.2.6"/>
    </reaction>
</comment>
<name>B6ISB8_RHOCS</name>
<dbReference type="InterPro" id="IPR042221">
    <property type="entry name" value="Leu/Phe-tRNA_Trfase_N"/>
</dbReference>